<dbReference type="AlphaFoldDB" id="A0A1I2BV73"/>
<keyword evidence="2" id="KW-1185">Reference proteome</keyword>
<organism evidence="1 2">
    <name type="scientific">Paenibacillus catalpae</name>
    <dbReference type="NCBI Taxonomy" id="1045775"/>
    <lineage>
        <taxon>Bacteria</taxon>
        <taxon>Bacillati</taxon>
        <taxon>Bacillota</taxon>
        <taxon>Bacilli</taxon>
        <taxon>Bacillales</taxon>
        <taxon>Paenibacillaceae</taxon>
        <taxon>Paenibacillus</taxon>
    </lineage>
</organism>
<evidence type="ECO:0000313" key="2">
    <source>
        <dbReference type="Proteomes" id="UP000198855"/>
    </source>
</evidence>
<protein>
    <submittedName>
        <fullName evidence="1">Uncharacterized protein</fullName>
    </submittedName>
</protein>
<dbReference type="EMBL" id="FOMT01000003">
    <property type="protein sequence ID" value="SFE60046.1"/>
    <property type="molecule type" value="Genomic_DNA"/>
</dbReference>
<dbReference type="Proteomes" id="UP000198855">
    <property type="component" value="Unassembled WGS sequence"/>
</dbReference>
<dbReference type="PROSITE" id="PS51257">
    <property type="entry name" value="PROKAR_LIPOPROTEIN"/>
    <property type="match status" value="1"/>
</dbReference>
<dbReference type="RefSeq" id="WP_091187666.1">
    <property type="nucleotide sequence ID" value="NZ_FOMT01000003.1"/>
</dbReference>
<reference evidence="2" key="1">
    <citation type="submission" date="2016-10" db="EMBL/GenBank/DDBJ databases">
        <authorList>
            <person name="Varghese N."/>
            <person name="Submissions S."/>
        </authorList>
    </citation>
    <scope>NUCLEOTIDE SEQUENCE [LARGE SCALE GENOMIC DNA]</scope>
    <source>
        <strain evidence="2">CGMCC 1.10784</strain>
    </source>
</reference>
<sequence>MRTNLQTSIGKPTRSNVTSCLAIVFLVLLMTGCVPAPKSSIPIADISLTNNHLIVQNETGFVWFDAKITIDGKYTYEAPMMTSGKSSVPLAKFIDDQGRSYKRGRWSIRHLRIDITDTLGGKKHFSW</sequence>
<dbReference type="OrthoDB" id="2629056at2"/>
<proteinExistence type="predicted"/>
<accession>A0A1I2BV73</accession>
<evidence type="ECO:0000313" key="1">
    <source>
        <dbReference type="EMBL" id="SFE60046.1"/>
    </source>
</evidence>
<gene>
    <name evidence="1" type="ORF">SAMN05216378_3682</name>
</gene>
<name>A0A1I2BV73_9BACL</name>
<dbReference type="STRING" id="1045775.SAMN05216378_3682"/>